<dbReference type="InterPro" id="IPR046848">
    <property type="entry name" value="E_motif"/>
</dbReference>
<evidence type="ECO:0000313" key="6">
    <source>
        <dbReference type="RefSeq" id="XP_011027834.1"/>
    </source>
</evidence>
<feature type="domain" description="DYW" evidence="4">
    <location>
        <begin position="504"/>
        <end position="596"/>
    </location>
</feature>
<gene>
    <name evidence="6" type="primary">LOC105128035</name>
</gene>
<protein>
    <submittedName>
        <fullName evidence="6">Pentatricopeptide repeat-containing protein At2g33760-like</fullName>
    </submittedName>
</protein>
<evidence type="ECO:0000256" key="1">
    <source>
        <dbReference type="ARBA" id="ARBA00006643"/>
    </source>
</evidence>
<dbReference type="Proteomes" id="UP000694918">
    <property type="component" value="Unplaced"/>
</dbReference>
<dbReference type="FunFam" id="1.25.40.10:FF:001050">
    <property type="entry name" value="Pentatricopeptide repeat-containing protein At2g33760"/>
    <property type="match status" value="1"/>
</dbReference>
<name>A0AAJ6XR62_POPEU</name>
<keyword evidence="5" id="KW-1185">Reference proteome</keyword>
<dbReference type="GO" id="GO:0009451">
    <property type="term" value="P:RNA modification"/>
    <property type="evidence" value="ECO:0007669"/>
    <property type="project" value="InterPro"/>
</dbReference>
<dbReference type="InterPro" id="IPR046960">
    <property type="entry name" value="PPR_At4g14850-like_plant"/>
</dbReference>
<dbReference type="PANTHER" id="PTHR47926">
    <property type="entry name" value="PENTATRICOPEPTIDE REPEAT-CONTAINING PROTEIN"/>
    <property type="match status" value="1"/>
</dbReference>
<dbReference type="InterPro" id="IPR011990">
    <property type="entry name" value="TPR-like_helical_dom_sf"/>
</dbReference>
<dbReference type="NCBIfam" id="TIGR00756">
    <property type="entry name" value="PPR"/>
    <property type="match status" value="4"/>
</dbReference>
<proteinExistence type="inferred from homology"/>
<evidence type="ECO:0000256" key="2">
    <source>
        <dbReference type="ARBA" id="ARBA00022737"/>
    </source>
</evidence>
<dbReference type="GeneID" id="105128035"/>
<sequence length="596" mass="67388">MNNTVAVPWRTFMEIKQHHKHPHSPAYNLLLQAGPRLKLLHQVHAHVIVSGYGCSRFLLTKLLNLACAAGSISYTRQIFLIVPYPDSFLFTSLIRSTSKFHNFSVYSLYFYTRMVLSNVAPSNYTLTSVIKSCADLVALRHGRIVHGHVLINGFGSDVYVQTALVSFYGKCGDLCNARKVFDKMRDRSVVTWNSMISRYEQNGFAKEAIRLFDRMQEMGVEPNSATFASVLSACAHLGAFVLGCWVHEYAVGNGLELNVVLGTSLINMYTSCGNVSKAREVFDSMKERNVVAWTAMISGYGTNGYGSQAVELFHAMRRNGLLPNSITFVAVLSACAHAGLVNEGRRVFESMREEYRLVPEVERHVCLVDMLGRAGLLDEAYNFIKEIHEEPEPAIWRAMLGACKMHKNFGLGAQVAEHLLASEPENPAHYVILSNIHALAGRMDQVEMVRDNMIRKCLKKQVGYSTIELDRKTYLFSMGDKSHTETNEIYHYLDQLTRKCREAGYVAVSNSVMHELEEEEREYALGYHSEKLAIAFGLLKTSRGTVIRIVKNLRMCEDCHSAIKYISIISNREIIVRDKLRFHHFKNGSCSCLDYW</sequence>
<dbReference type="Pfam" id="PF14432">
    <property type="entry name" value="DYW_deaminase"/>
    <property type="match status" value="1"/>
</dbReference>
<feature type="repeat" description="PPR" evidence="3">
    <location>
        <begin position="258"/>
        <end position="288"/>
    </location>
</feature>
<feature type="repeat" description="PPR" evidence="3">
    <location>
        <begin position="324"/>
        <end position="354"/>
    </location>
</feature>
<organism evidence="5 6">
    <name type="scientific">Populus euphratica</name>
    <name type="common">Euphrates poplar</name>
    <dbReference type="NCBI Taxonomy" id="75702"/>
    <lineage>
        <taxon>Eukaryota</taxon>
        <taxon>Viridiplantae</taxon>
        <taxon>Streptophyta</taxon>
        <taxon>Embryophyta</taxon>
        <taxon>Tracheophyta</taxon>
        <taxon>Spermatophyta</taxon>
        <taxon>Magnoliopsida</taxon>
        <taxon>eudicotyledons</taxon>
        <taxon>Gunneridae</taxon>
        <taxon>Pentapetalae</taxon>
        <taxon>rosids</taxon>
        <taxon>fabids</taxon>
        <taxon>Malpighiales</taxon>
        <taxon>Salicaceae</taxon>
        <taxon>Saliceae</taxon>
        <taxon>Populus</taxon>
    </lineage>
</organism>
<dbReference type="Gene3D" id="1.25.40.10">
    <property type="entry name" value="Tetratricopeptide repeat domain"/>
    <property type="match status" value="3"/>
</dbReference>
<evidence type="ECO:0000259" key="4">
    <source>
        <dbReference type="Pfam" id="PF14432"/>
    </source>
</evidence>
<dbReference type="KEGG" id="peu:105128035"/>
<dbReference type="GO" id="GO:0003723">
    <property type="term" value="F:RNA binding"/>
    <property type="evidence" value="ECO:0007669"/>
    <property type="project" value="InterPro"/>
</dbReference>
<keyword evidence="2" id="KW-0677">Repeat</keyword>
<dbReference type="PROSITE" id="PS51375">
    <property type="entry name" value="PPR"/>
    <property type="match status" value="4"/>
</dbReference>
<dbReference type="Pfam" id="PF13041">
    <property type="entry name" value="PPR_2"/>
    <property type="match status" value="2"/>
</dbReference>
<feature type="repeat" description="PPR" evidence="3">
    <location>
        <begin position="289"/>
        <end position="323"/>
    </location>
</feature>
<feature type="repeat" description="PPR" evidence="3">
    <location>
        <begin position="188"/>
        <end position="222"/>
    </location>
</feature>
<dbReference type="FunFam" id="1.25.40.10:FF:000344">
    <property type="entry name" value="Pentatricopeptide repeat-containing protein"/>
    <property type="match status" value="1"/>
</dbReference>
<evidence type="ECO:0000256" key="3">
    <source>
        <dbReference type="PROSITE-ProRule" id="PRU00708"/>
    </source>
</evidence>
<evidence type="ECO:0000313" key="5">
    <source>
        <dbReference type="Proteomes" id="UP000694918"/>
    </source>
</evidence>
<comment type="similarity">
    <text evidence="1">Belongs to the PPR family. PCMP-H subfamily.</text>
</comment>
<dbReference type="GO" id="GO:0031425">
    <property type="term" value="P:chloroplast RNA processing"/>
    <property type="evidence" value="ECO:0007669"/>
    <property type="project" value="UniProtKB-ARBA"/>
</dbReference>
<dbReference type="InterPro" id="IPR002885">
    <property type="entry name" value="PPR_rpt"/>
</dbReference>
<dbReference type="InterPro" id="IPR032867">
    <property type="entry name" value="DYW_dom"/>
</dbReference>
<dbReference type="Pfam" id="PF01535">
    <property type="entry name" value="PPR"/>
    <property type="match status" value="1"/>
</dbReference>
<dbReference type="AlphaFoldDB" id="A0AAJ6XR62"/>
<dbReference type="RefSeq" id="XP_011027834.1">
    <property type="nucleotide sequence ID" value="XM_011029532.1"/>
</dbReference>
<dbReference type="Pfam" id="PF20431">
    <property type="entry name" value="E_motif"/>
    <property type="match status" value="1"/>
</dbReference>
<dbReference type="GO" id="GO:0008270">
    <property type="term" value="F:zinc ion binding"/>
    <property type="evidence" value="ECO:0007669"/>
    <property type="project" value="InterPro"/>
</dbReference>
<dbReference type="PANTHER" id="PTHR47926:SF355">
    <property type="entry name" value="DYW DOMAIN-CONTAINING PROTEIN"/>
    <property type="match status" value="1"/>
</dbReference>
<accession>A0AAJ6XR62</accession>
<reference evidence="6" key="1">
    <citation type="submission" date="2025-08" db="UniProtKB">
        <authorList>
            <consortium name="RefSeq"/>
        </authorList>
    </citation>
    <scope>IDENTIFICATION</scope>
</reference>
<dbReference type="FunFam" id="1.25.40.10:FF:000231">
    <property type="entry name" value="Pentatricopeptide repeat-containing protein chloroplastic"/>
    <property type="match status" value="1"/>
</dbReference>